<evidence type="ECO:0000259" key="3">
    <source>
        <dbReference type="Pfam" id="PF20151"/>
    </source>
</evidence>
<evidence type="ECO:0000256" key="2">
    <source>
        <dbReference type="SAM" id="Phobius"/>
    </source>
</evidence>
<feature type="transmembrane region" description="Helical" evidence="2">
    <location>
        <begin position="91"/>
        <end position="113"/>
    </location>
</feature>
<reference evidence="4 5" key="1">
    <citation type="journal article" date="2019" name="Nat. Ecol. Evol.">
        <title>Megaphylogeny resolves global patterns of mushroom evolution.</title>
        <authorList>
            <person name="Varga T."/>
            <person name="Krizsan K."/>
            <person name="Foldi C."/>
            <person name="Dima B."/>
            <person name="Sanchez-Garcia M."/>
            <person name="Sanchez-Ramirez S."/>
            <person name="Szollosi G.J."/>
            <person name="Szarkandi J.G."/>
            <person name="Papp V."/>
            <person name="Albert L."/>
            <person name="Andreopoulos W."/>
            <person name="Angelini C."/>
            <person name="Antonin V."/>
            <person name="Barry K.W."/>
            <person name="Bougher N.L."/>
            <person name="Buchanan P."/>
            <person name="Buyck B."/>
            <person name="Bense V."/>
            <person name="Catcheside P."/>
            <person name="Chovatia M."/>
            <person name="Cooper J."/>
            <person name="Damon W."/>
            <person name="Desjardin D."/>
            <person name="Finy P."/>
            <person name="Geml J."/>
            <person name="Haridas S."/>
            <person name="Hughes K."/>
            <person name="Justo A."/>
            <person name="Karasinski D."/>
            <person name="Kautmanova I."/>
            <person name="Kiss B."/>
            <person name="Kocsube S."/>
            <person name="Kotiranta H."/>
            <person name="LaButti K.M."/>
            <person name="Lechner B.E."/>
            <person name="Liimatainen K."/>
            <person name="Lipzen A."/>
            <person name="Lukacs Z."/>
            <person name="Mihaltcheva S."/>
            <person name="Morgado L.N."/>
            <person name="Niskanen T."/>
            <person name="Noordeloos M.E."/>
            <person name="Ohm R.A."/>
            <person name="Ortiz-Santana B."/>
            <person name="Ovrebo C."/>
            <person name="Racz N."/>
            <person name="Riley R."/>
            <person name="Savchenko A."/>
            <person name="Shiryaev A."/>
            <person name="Soop K."/>
            <person name="Spirin V."/>
            <person name="Szebenyi C."/>
            <person name="Tomsovsky M."/>
            <person name="Tulloss R.E."/>
            <person name="Uehling J."/>
            <person name="Grigoriev I.V."/>
            <person name="Vagvolgyi C."/>
            <person name="Papp T."/>
            <person name="Martin F.M."/>
            <person name="Miettinen O."/>
            <person name="Hibbett D.S."/>
            <person name="Nagy L.G."/>
        </authorList>
    </citation>
    <scope>NUCLEOTIDE SEQUENCE [LARGE SCALE GENOMIC DNA]</scope>
    <source>
        <strain evidence="4 5">CBS 309.79</strain>
    </source>
</reference>
<feature type="transmembrane region" description="Helical" evidence="2">
    <location>
        <begin position="240"/>
        <end position="259"/>
    </location>
</feature>
<accession>A0A5C3QFM9</accession>
<keyword evidence="2" id="KW-1133">Transmembrane helix</keyword>
<gene>
    <name evidence="4" type="ORF">BDV98DRAFT_593722</name>
</gene>
<evidence type="ECO:0000313" key="5">
    <source>
        <dbReference type="Proteomes" id="UP000305067"/>
    </source>
</evidence>
<dbReference type="Proteomes" id="UP000305067">
    <property type="component" value="Unassembled WGS sequence"/>
</dbReference>
<feature type="region of interest" description="Disordered" evidence="1">
    <location>
        <begin position="309"/>
        <end position="335"/>
    </location>
</feature>
<name>A0A5C3QFM9_9AGAR</name>
<dbReference type="AlphaFoldDB" id="A0A5C3QFM9"/>
<keyword evidence="2" id="KW-0812">Transmembrane</keyword>
<feature type="transmembrane region" description="Helical" evidence="2">
    <location>
        <begin position="186"/>
        <end position="206"/>
    </location>
</feature>
<feature type="transmembrane region" description="Helical" evidence="2">
    <location>
        <begin position="59"/>
        <end position="79"/>
    </location>
</feature>
<organism evidence="4 5">
    <name type="scientific">Pterulicium gracile</name>
    <dbReference type="NCBI Taxonomy" id="1884261"/>
    <lineage>
        <taxon>Eukaryota</taxon>
        <taxon>Fungi</taxon>
        <taxon>Dikarya</taxon>
        <taxon>Basidiomycota</taxon>
        <taxon>Agaricomycotina</taxon>
        <taxon>Agaricomycetes</taxon>
        <taxon>Agaricomycetidae</taxon>
        <taxon>Agaricales</taxon>
        <taxon>Pleurotineae</taxon>
        <taxon>Pterulaceae</taxon>
        <taxon>Pterulicium</taxon>
    </lineage>
</organism>
<keyword evidence="2" id="KW-0472">Membrane</keyword>
<feature type="domain" description="DUF6533" evidence="3">
    <location>
        <begin position="26"/>
        <end position="69"/>
    </location>
</feature>
<dbReference type="OrthoDB" id="2637653at2759"/>
<protein>
    <recommendedName>
        <fullName evidence="3">DUF6533 domain-containing protein</fullName>
    </recommendedName>
</protein>
<feature type="transmembrane region" description="Helical" evidence="2">
    <location>
        <begin position="125"/>
        <end position="146"/>
    </location>
</feature>
<proteinExistence type="predicted"/>
<evidence type="ECO:0000313" key="4">
    <source>
        <dbReference type="EMBL" id="TFL00875.1"/>
    </source>
</evidence>
<keyword evidence="5" id="KW-1185">Reference proteome</keyword>
<dbReference type="Pfam" id="PF20151">
    <property type="entry name" value="DUF6533"/>
    <property type="match status" value="1"/>
</dbReference>
<feature type="compositionally biased region" description="Basic residues" evidence="1">
    <location>
        <begin position="324"/>
        <end position="335"/>
    </location>
</feature>
<evidence type="ECO:0000256" key="1">
    <source>
        <dbReference type="SAM" id="MobiDB-lite"/>
    </source>
</evidence>
<dbReference type="InterPro" id="IPR045340">
    <property type="entry name" value="DUF6533"/>
</dbReference>
<sequence>MSNGELYTATMIAGAAKLRDAQFMKLASLCFLASSYDYLLTLPDEIEYVWPSPWSTLKMAFMAGRYLPFGSVLATVYAYHARSYPGDAVCIGLSFAHLWFMAVSILCCQIIQVKRTYALYRGTRMIGWVLAAMLASEFIPSIPLNIKFTNSLSMREQAPPWGVTASTDYFHCGTRLNANFKSLSPLYILVAVTEFLIIVLTGWKFFERDRCHMKYAMRVQGSKMRDEGHTIVGVLYKDGLMYFLYIFAFALANVLVLYLDESQYNKWPFQLQGVLQSCLGTRIVVHIRKTAIENAEKNAASLVELSELQSGGESEDGHEGAVRRAGHGRHGQYIC</sequence>
<dbReference type="EMBL" id="ML178827">
    <property type="protein sequence ID" value="TFL00875.1"/>
    <property type="molecule type" value="Genomic_DNA"/>
</dbReference>